<organism evidence="12 13">
    <name type="scientific">Denticeps clupeoides</name>
    <name type="common">denticle herring</name>
    <dbReference type="NCBI Taxonomy" id="299321"/>
    <lineage>
        <taxon>Eukaryota</taxon>
        <taxon>Metazoa</taxon>
        <taxon>Chordata</taxon>
        <taxon>Craniata</taxon>
        <taxon>Vertebrata</taxon>
        <taxon>Euteleostomi</taxon>
        <taxon>Actinopterygii</taxon>
        <taxon>Neopterygii</taxon>
        <taxon>Teleostei</taxon>
        <taxon>Clupei</taxon>
        <taxon>Clupeiformes</taxon>
        <taxon>Denticipitoidei</taxon>
        <taxon>Denticipitidae</taxon>
        <taxon>Denticeps</taxon>
    </lineage>
</organism>
<dbReference type="InterPro" id="IPR051419">
    <property type="entry name" value="Lys/N-term_MeTrsfase_sf"/>
</dbReference>
<dbReference type="FunFam" id="3.40.50.150:FF:000111">
    <property type="entry name" value="EEF1A lysine methyltransferase 4"/>
    <property type="match status" value="1"/>
</dbReference>
<dbReference type="PANTHER" id="PTHR12176:SF80">
    <property type="entry name" value="EEF1A LYSINE METHYLTRANSFERASE 4"/>
    <property type="match status" value="1"/>
</dbReference>
<evidence type="ECO:0000256" key="10">
    <source>
        <dbReference type="ARBA" id="ARBA00067848"/>
    </source>
</evidence>
<evidence type="ECO:0000256" key="3">
    <source>
        <dbReference type="ARBA" id="ARBA00022603"/>
    </source>
</evidence>
<keyword evidence="2" id="KW-0597">Phosphoprotein</keyword>
<dbReference type="InterPro" id="IPR029063">
    <property type="entry name" value="SAM-dependent_MTases_sf"/>
</dbReference>
<keyword evidence="5" id="KW-0949">S-adenosyl-L-methionine</keyword>
<dbReference type="InterPro" id="IPR025714">
    <property type="entry name" value="Methyltranfer_dom"/>
</dbReference>
<evidence type="ECO:0000256" key="2">
    <source>
        <dbReference type="ARBA" id="ARBA00022553"/>
    </source>
</evidence>
<dbReference type="GO" id="GO:0032259">
    <property type="term" value="P:methylation"/>
    <property type="evidence" value="ECO:0007669"/>
    <property type="project" value="UniProtKB-KW"/>
</dbReference>
<dbReference type="SUPFAM" id="SSF53335">
    <property type="entry name" value="S-adenosyl-L-methionine-dependent methyltransferases"/>
    <property type="match status" value="1"/>
</dbReference>
<evidence type="ECO:0000313" key="13">
    <source>
        <dbReference type="Proteomes" id="UP000694580"/>
    </source>
</evidence>
<keyword evidence="4" id="KW-0808">Transferase</keyword>
<reference evidence="12" key="3">
    <citation type="submission" date="2025-09" db="UniProtKB">
        <authorList>
            <consortium name="Ensembl"/>
        </authorList>
    </citation>
    <scope>IDENTIFICATION</scope>
</reference>
<evidence type="ECO:0000256" key="8">
    <source>
        <dbReference type="ARBA" id="ARBA00052410"/>
    </source>
</evidence>
<evidence type="ECO:0000256" key="9">
    <source>
        <dbReference type="ARBA" id="ARBA00059299"/>
    </source>
</evidence>
<feature type="domain" description="Methyltransferase" evidence="11">
    <location>
        <begin position="46"/>
        <end position="195"/>
    </location>
</feature>
<dbReference type="Pfam" id="PF13847">
    <property type="entry name" value="Methyltransf_31"/>
    <property type="match status" value="1"/>
</dbReference>
<dbReference type="PANTHER" id="PTHR12176">
    <property type="entry name" value="SAM-DEPENDENT METHYLTRANSFERASE SUPERFAMILY PROTEIN"/>
    <property type="match status" value="1"/>
</dbReference>
<comment type="catalytic activity">
    <reaction evidence="6">
        <text>N(6)-methyl-L-lysyl-[protein] + S-adenosyl-L-methionine = N(6),N(6)-dimethyl-L-lysyl-[protein] + S-adenosyl-L-homocysteine + H(+)</text>
        <dbReference type="Rhea" id="RHEA:54196"/>
        <dbReference type="Rhea" id="RHEA-COMP:13053"/>
        <dbReference type="Rhea" id="RHEA-COMP:13827"/>
        <dbReference type="ChEBI" id="CHEBI:15378"/>
        <dbReference type="ChEBI" id="CHEBI:57856"/>
        <dbReference type="ChEBI" id="CHEBI:59789"/>
        <dbReference type="ChEBI" id="CHEBI:61929"/>
        <dbReference type="ChEBI" id="CHEBI:61976"/>
    </reaction>
</comment>
<evidence type="ECO:0000259" key="11">
    <source>
        <dbReference type="Pfam" id="PF13847"/>
    </source>
</evidence>
<comment type="catalytic activity">
    <reaction evidence="8">
        <text>N(6),N(6)-dimethyl-L-lysyl-[protein] + S-adenosyl-L-methionine = N(6),N(6),N(6)-trimethyl-L-lysyl-[protein] + S-adenosyl-L-homocysteine + H(+)</text>
        <dbReference type="Rhea" id="RHEA:54200"/>
        <dbReference type="Rhea" id="RHEA-COMP:13826"/>
        <dbReference type="Rhea" id="RHEA-COMP:13827"/>
        <dbReference type="ChEBI" id="CHEBI:15378"/>
        <dbReference type="ChEBI" id="CHEBI:57856"/>
        <dbReference type="ChEBI" id="CHEBI:59789"/>
        <dbReference type="ChEBI" id="CHEBI:61961"/>
        <dbReference type="ChEBI" id="CHEBI:61976"/>
    </reaction>
</comment>
<comment type="catalytic activity">
    <reaction evidence="7">
        <text>L-lysyl-[protein] + S-adenosyl-L-methionine = N(6)-methyl-L-lysyl-[protein] + S-adenosyl-L-homocysteine + H(+)</text>
        <dbReference type="Rhea" id="RHEA:51736"/>
        <dbReference type="Rhea" id="RHEA-COMP:9752"/>
        <dbReference type="Rhea" id="RHEA-COMP:13053"/>
        <dbReference type="ChEBI" id="CHEBI:15378"/>
        <dbReference type="ChEBI" id="CHEBI:29969"/>
        <dbReference type="ChEBI" id="CHEBI:57856"/>
        <dbReference type="ChEBI" id="CHEBI:59789"/>
        <dbReference type="ChEBI" id="CHEBI:61929"/>
    </reaction>
</comment>
<dbReference type="RefSeq" id="XP_028831114.1">
    <property type="nucleotide sequence ID" value="XM_028975281.1"/>
</dbReference>
<evidence type="ECO:0000256" key="7">
    <source>
        <dbReference type="ARBA" id="ARBA00048985"/>
    </source>
</evidence>
<proteinExistence type="inferred from homology"/>
<keyword evidence="13" id="KW-1185">Reference proteome</keyword>
<evidence type="ECO:0000313" key="12">
    <source>
        <dbReference type="Ensembl" id="ENSDCDP00010010059.1"/>
    </source>
</evidence>
<dbReference type="GO" id="GO:0008757">
    <property type="term" value="F:S-adenosylmethionine-dependent methyltransferase activity"/>
    <property type="evidence" value="ECO:0007669"/>
    <property type="project" value="InterPro"/>
</dbReference>
<dbReference type="CDD" id="cd02440">
    <property type="entry name" value="AdoMet_MTases"/>
    <property type="match status" value="1"/>
</dbReference>
<dbReference type="GeneID" id="114787596"/>
<gene>
    <name evidence="12" type="primary">ece2a</name>
</gene>
<evidence type="ECO:0000256" key="4">
    <source>
        <dbReference type="ARBA" id="ARBA00022679"/>
    </source>
</evidence>
<dbReference type="Gene3D" id="3.40.50.150">
    <property type="entry name" value="Vaccinia Virus protein VP39"/>
    <property type="match status" value="1"/>
</dbReference>
<accession>A0AAY4AMI3</accession>
<evidence type="ECO:0000256" key="5">
    <source>
        <dbReference type="ARBA" id="ARBA00022691"/>
    </source>
</evidence>
<dbReference type="Proteomes" id="UP000694580">
    <property type="component" value="Chromosome 4"/>
</dbReference>
<dbReference type="AlphaFoldDB" id="A0AAY4AMI3"/>
<evidence type="ECO:0000256" key="6">
    <source>
        <dbReference type="ARBA" id="ARBA00048653"/>
    </source>
</evidence>
<protein>
    <recommendedName>
        <fullName evidence="10">EEF1A lysine methyltransferase 4</fullName>
    </recommendedName>
</protein>
<comment type="function">
    <text evidence="9">Protein-lysine methyltransferase that efficiently catalyzes three successive methylations on 'Lys-36' in eukaryotic translation elongation factor 1 alpha (EEF1A1 or EEF1A2).</text>
</comment>
<sequence>MEHLPSCNSRYKEVEYWDQRYRSETSFEWFGDFSKFQHLIRPHVNKDDSILVLGCGNSALSFDMYSAGFTSITNMDYSSVCIEIMSQRHADCHGMTWHCMDARHLAFPDASFDVVLEKGTLDAMLVEEKDPWHISMEATNFLQQVLSEISRVLRPGGRFISLTFAQPHFRKRLYARTEYGWSVRHHTYGDGFHYFLYVLTKGEELSAEDAALERRLKVEAETSSTDVTFQEDDPEDFLTNIAL</sequence>
<dbReference type="Ensembl" id="ENSDCDT00010010553.1">
    <property type="protein sequence ID" value="ENSDCDP00010010059.1"/>
    <property type="gene ID" value="ENSDCDG00010004479.1"/>
</dbReference>
<keyword evidence="3" id="KW-0489">Methyltransferase</keyword>
<name>A0AAY4AMI3_9TELE</name>
<evidence type="ECO:0000256" key="1">
    <source>
        <dbReference type="ARBA" id="ARBA00008361"/>
    </source>
</evidence>
<reference evidence="12" key="2">
    <citation type="submission" date="2025-08" db="UniProtKB">
        <authorList>
            <consortium name="Ensembl"/>
        </authorList>
    </citation>
    <scope>IDENTIFICATION</scope>
</reference>
<dbReference type="GeneTree" id="ENSGT00940000164140"/>
<reference evidence="12 13" key="1">
    <citation type="submission" date="2020-06" db="EMBL/GenBank/DDBJ databases">
        <authorList>
            <consortium name="Wellcome Sanger Institute Data Sharing"/>
        </authorList>
    </citation>
    <scope>NUCLEOTIDE SEQUENCE [LARGE SCALE GENOMIC DNA]</scope>
</reference>
<comment type="similarity">
    <text evidence="1">Belongs to the methyltransferase superfamily.</text>
</comment>